<reference evidence="3 4" key="1">
    <citation type="submission" date="2017-06" db="EMBL/GenBank/DDBJ databases">
        <title>Genome sequencing of cyanobaciteial culture collection at National Institute for Environmental Studies (NIES).</title>
        <authorList>
            <person name="Hirose Y."/>
            <person name="Shimura Y."/>
            <person name="Fujisawa T."/>
            <person name="Nakamura Y."/>
            <person name="Kawachi M."/>
        </authorList>
    </citation>
    <scope>NUCLEOTIDE SEQUENCE [LARGE SCALE GENOMIC DNA]</scope>
    <source>
        <strain evidence="3 4">NIES-267</strain>
        <plasmid evidence="4">Plasmid2 dna</plasmid>
    </source>
</reference>
<protein>
    <submittedName>
        <fullName evidence="3">Uncharacterized protein</fullName>
    </submittedName>
</protein>
<geneLocation type="plasmid" evidence="4">
    <name>Plasmid2 dna</name>
</geneLocation>
<keyword evidence="1" id="KW-0175">Coiled coil</keyword>
<dbReference type="Proteomes" id="UP000218418">
    <property type="component" value="Plasmid plasmid2"/>
</dbReference>
<evidence type="ECO:0000256" key="1">
    <source>
        <dbReference type="SAM" id="Coils"/>
    </source>
</evidence>
<dbReference type="EMBL" id="AP018229">
    <property type="protein sequence ID" value="BAY87853.1"/>
    <property type="molecule type" value="Genomic_DNA"/>
</dbReference>
<proteinExistence type="predicted"/>
<evidence type="ECO:0000256" key="2">
    <source>
        <dbReference type="SAM" id="SignalP"/>
    </source>
</evidence>
<dbReference type="AlphaFoldDB" id="A0A1Z4M2Y3"/>
<keyword evidence="2" id="KW-0732">Signal</keyword>
<gene>
    <name evidence="3" type="ORF">NIES267_73770</name>
</gene>
<feature type="coiled-coil region" evidence="1">
    <location>
        <begin position="123"/>
        <end position="157"/>
    </location>
</feature>
<sequence>MKISERVRSILSVTLLVSTTTLAQVGSTADMEAYAKDKKVKSPISKVCPPIGSNKKPGRYSATAGRARKAEIKKIEEQGGAKPNRFYTKPGYIQKVLPDAKTIVNTGFEKAGINEVCIPKEGYNQISAARNDFAQELAKLERVVRDYEARLRRMKLSPNKQGREEIVRETMRYFDTKILPRMKQLRAAEIAADEVHKGWSWMWDTGNYSRLYNRYNSAQQVSEVYFEYLRERLRIGTELRLRVKGSNTIPYSVLYAYKGSIKKVHILHQKYKTGEFVLAVAKYEFHKDAYGANTLMDISKRLLKPSYLPNVNYRDNDQVPQPLASQSVNLIFGGKDNRDSAKLERQMKEELEVEFRKNVSGVLAKIAEDGMAALQKQGYHLSNNRYFVLSAVFEFLIFDVGLLDDITKARLASKADDIKKFHPKKGGSSIADDVDNVRNRRRRTNNVPCASNASVGMPIIAGVNNGEVLIASSALSNYSGYSGVVSDVGGGFILAAKRCYTTAQHKGKRYENLDKIQRATILEEGGDLIITDRSRFGKAVGRRADFATSSLDAAEKLVSKRLKANIARLDWDVPAGSVQVIDDVTFTKVSERPPKGVGKSTPDHATFDFVNKAGEKGRLSFHPRGHIMPGDYNTMQPHFNLDFTTPFKDVDGFLESPTKSHITYPEN</sequence>
<evidence type="ECO:0000313" key="4">
    <source>
        <dbReference type="Proteomes" id="UP000218418"/>
    </source>
</evidence>
<keyword evidence="3" id="KW-0614">Plasmid</keyword>
<evidence type="ECO:0000313" key="3">
    <source>
        <dbReference type="EMBL" id="BAY87853.1"/>
    </source>
</evidence>
<accession>A0A1Z4M2Y3</accession>
<feature type="chain" id="PRO_5013391916" evidence="2">
    <location>
        <begin position="24"/>
        <end position="667"/>
    </location>
</feature>
<feature type="signal peptide" evidence="2">
    <location>
        <begin position="1"/>
        <end position="23"/>
    </location>
</feature>
<organism evidence="3 4">
    <name type="scientific">Calothrix parasitica NIES-267</name>
    <dbReference type="NCBI Taxonomy" id="1973488"/>
    <lineage>
        <taxon>Bacteria</taxon>
        <taxon>Bacillati</taxon>
        <taxon>Cyanobacteriota</taxon>
        <taxon>Cyanophyceae</taxon>
        <taxon>Nostocales</taxon>
        <taxon>Calotrichaceae</taxon>
        <taxon>Calothrix</taxon>
    </lineage>
</organism>
<name>A0A1Z4M2Y3_9CYAN</name>
<keyword evidence="4" id="KW-1185">Reference proteome</keyword>